<dbReference type="InterPro" id="IPR017937">
    <property type="entry name" value="Thioredoxin_CS"/>
</dbReference>
<dbReference type="Proteomes" id="UP000789405">
    <property type="component" value="Unassembled WGS sequence"/>
</dbReference>
<dbReference type="EMBL" id="CAJVPY010010899">
    <property type="protein sequence ID" value="CAG8722713.1"/>
    <property type="molecule type" value="Genomic_DNA"/>
</dbReference>
<keyword evidence="1" id="KW-0813">Transport</keyword>
<dbReference type="CDD" id="cd02947">
    <property type="entry name" value="TRX_family"/>
    <property type="match status" value="1"/>
</dbReference>
<evidence type="ECO:0000256" key="3">
    <source>
        <dbReference type="ARBA" id="ARBA00023157"/>
    </source>
</evidence>
<organism evidence="6 7">
    <name type="scientific">Dentiscutata erythropus</name>
    <dbReference type="NCBI Taxonomy" id="1348616"/>
    <lineage>
        <taxon>Eukaryota</taxon>
        <taxon>Fungi</taxon>
        <taxon>Fungi incertae sedis</taxon>
        <taxon>Mucoromycota</taxon>
        <taxon>Glomeromycotina</taxon>
        <taxon>Glomeromycetes</taxon>
        <taxon>Diversisporales</taxon>
        <taxon>Gigasporaceae</taxon>
        <taxon>Dentiscutata</taxon>
    </lineage>
</organism>
<evidence type="ECO:0000313" key="7">
    <source>
        <dbReference type="Proteomes" id="UP000789405"/>
    </source>
</evidence>
<dbReference type="PANTHER" id="PTHR45663">
    <property type="entry name" value="GEO12009P1"/>
    <property type="match status" value="1"/>
</dbReference>
<feature type="domain" description="Thioredoxin" evidence="5">
    <location>
        <begin position="16"/>
        <end position="139"/>
    </location>
</feature>
<reference evidence="6" key="1">
    <citation type="submission" date="2021-06" db="EMBL/GenBank/DDBJ databases">
        <authorList>
            <person name="Kallberg Y."/>
            <person name="Tangrot J."/>
            <person name="Rosling A."/>
        </authorList>
    </citation>
    <scope>NUCLEOTIDE SEQUENCE</scope>
    <source>
        <strain evidence="6">MA453B</strain>
    </source>
</reference>
<dbReference type="InterPro" id="IPR036249">
    <property type="entry name" value="Thioredoxin-like_sf"/>
</dbReference>
<dbReference type="PROSITE" id="PS00194">
    <property type="entry name" value="THIOREDOXIN_1"/>
    <property type="match status" value="1"/>
</dbReference>
<dbReference type="NCBIfam" id="TIGR01068">
    <property type="entry name" value="thioredoxin"/>
    <property type="match status" value="1"/>
</dbReference>
<evidence type="ECO:0000256" key="1">
    <source>
        <dbReference type="ARBA" id="ARBA00022448"/>
    </source>
</evidence>
<dbReference type="AlphaFoldDB" id="A0A9N9I5L1"/>
<dbReference type="InterPro" id="IPR005746">
    <property type="entry name" value="Thioredoxin"/>
</dbReference>
<proteinExistence type="predicted"/>
<dbReference type="OrthoDB" id="2121326at2759"/>
<keyword evidence="4" id="KW-0676">Redox-active center</keyword>
<keyword evidence="2" id="KW-0249">Electron transport</keyword>
<name>A0A9N9I5L1_9GLOM</name>
<evidence type="ECO:0000313" key="6">
    <source>
        <dbReference type="EMBL" id="CAG8722713.1"/>
    </source>
</evidence>
<dbReference type="PANTHER" id="PTHR45663:SF11">
    <property type="entry name" value="GEO12009P1"/>
    <property type="match status" value="1"/>
</dbReference>
<keyword evidence="3" id="KW-1015">Disulfide bond</keyword>
<keyword evidence="7" id="KW-1185">Reference proteome</keyword>
<dbReference type="GO" id="GO:0005737">
    <property type="term" value="C:cytoplasm"/>
    <property type="evidence" value="ECO:0007669"/>
    <property type="project" value="TreeGrafter"/>
</dbReference>
<dbReference type="Pfam" id="PF00085">
    <property type="entry name" value="Thioredoxin"/>
    <property type="match status" value="1"/>
</dbReference>
<gene>
    <name evidence="6" type="ORF">DERYTH_LOCUS14451</name>
</gene>
<evidence type="ECO:0000256" key="2">
    <source>
        <dbReference type="ARBA" id="ARBA00022982"/>
    </source>
</evidence>
<dbReference type="SUPFAM" id="SSF52833">
    <property type="entry name" value="Thioredoxin-like"/>
    <property type="match status" value="1"/>
</dbReference>
<dbReference type="PROSITE" id="PS51352">
    <property type="entry name" value="THIOREDOXIN_2"/>
    <property type="match status" value="1"/>
</dbReference>
<dbReference type="InterPro" id="IPR013766">
    <property type="entry name" value="Thioredoxin_domain"/>
</dbReference>
<comment type="caution">
    <text evidence="6">The sequence shown here is derived from an EMBL/GenBank/DDBJ whole genome shotgun (WGS) entry which is preliminary data.</text>
</comment>
<dbReference type="PRINTS" id="PR00421">
    <property type="entry name" value="THIOREDOXIN"/>
</dbReference>
<evidence type="ECO:0000256" key="4">
    <source>
        <dbReference type="ARBA" id="ARBA00023284"/>
    </source>
</evidence>
<evidence type="ECO:0000259" key="5">
    <source>
        <dbReference type="PROSITE" id="PS51352"/>
    </source>
</evidence>
<sequence length="142" mass="15927">MFARSRLLTLPKLNQVNKVKHIYGFHTTAILQSGKVVEATSQSFQKLVLNAKEPVIVDFYADWCGPCKLLAPILHRIVTDNKKVTLVKVNTDENQDLTEKYKITGLPTVYSFHKGKPIEHFIGVKSEGAIKEFVEKAACLAD</sequence>
<accession>A0A9N9I5L1</accession>
<dbReference type="Gene3D" id="3.40.30.10">
    <property type="entry name" value="Glutaredoxin"/>
    <property type="match status" value="1"/>
</dbReference>
<protein>
    <submittedName>
        <fullName evidence="6">11765_t:CDS:1</fullName>
    </submittedName>
</protein>
<dbReference type="GO" id="GO:0015035">
    <property type="term" value="F:protein-disulfide reductase activity"/>
    <property type="evidence" value="ECO:0007669"/>
    <property type="project" value="InterPro"/>
</dbReference>
<dbReference type="FunFam" id="3.40.30.10:FF:000001">
    <property type="entry name" value="Thioredoxin"/>
    <property type="match status" value="1"/>
</dbReference>